<dbReference type="Pfam" id="PF01230">
    <property type="entry name" value="HIT"/>
    <property type="match status" value="1"/>
</dbReference>
<reference evidence="5 6" key="1">
    <citation type="submission" date="2018-04" db="EMBL/GenBank/DDBJ databases">
        <title>Complete genome sequence of Hydrogenophilus thermoluteolus TH-1.</title>
        <authorList>
            <person name="Arai H."/>
        </authorList>
    </citation>
    <scope>NUCLEOTIDE SEQUENCE [LARGE SCALE GENOMIC DNA]</scope>
    <source>
        <strain evidence="5 6">TH-1</strain>
    </source>
</reference>
<dbReference type="AlphaFoldDB" id="A0A2Z6DXX1"/>
<sequence length="121" mass="13419">MSDTQFDANCIFCKIVKGEIPAKKVYEDDYAVVFHDINPQAEVHLLAIPKRHIVSTKELTDAETETIGRVMVAATKAALALGLDDGWRTIINTGRIGRQEVMHLHVHILGGSKVLPAMVKW</sequence>
<dbReference type="SUPFAM" id="SSF54197">
    <property type="entry name" value="HIT-like"/>
    <property type="match status" value="1"/>
</dbReference>
<dbReference type="PANTHER" id="PTHR23089">
    <property type="entry name" value="HISTIDINE TRIAD HIT PROTEIN"/>
    <property type="match status" value="1"/>
</dbReference>
<dbReference type="InterPro" id="IPR019808">
    <property type="entry name" value="Histidine_triad_CS"/>
</dbReference>
<dbReference type="KEGG" id="htl:HPTL_1082"/>
<protein>
    <submittedName>
        <fullName evidence="5">Histidine triad nucleotide-binding protein</fullName>
    </submittedName>
</protein>
<dbReference type="PRINTS" id="PR00332">
    <property type="entry name" value="HISTRIAD"/>
</dbReference>
<dbReference type="PROSITE" id="PS00892">
    <property type="entry name" value="HIT_1"/>
    <property type="match status" value="1"/>
</dbReference>
<dbReference type="CDD" id="cd01276">
    <property type="entry name" value="PKCI_related"/>
    <property type="match status" value="1"/>
</dbReference>
<dbReference type="RefSeq" id="WP_119335087.1">
    <property type="nucleotide sequence ID" value="NZ_AP018558.1"/>
</dbReference>
<organism evidence="5 6">
    <name type="scientific">Hydrogenophilus thermoluteolus</name>
    <name type="common">Pseudomonas hydrogenothermophila</name>
    <dbReference type="NCBI Taxonomy" id="297"/>
    <lineage>
        <taxon>Bacteria</taxon>
        <taxon>Pseudomonadati</taxon>
        <taxon>Pseudomonadota</taxon>
        <taxon>Hydrogenophilia</taxon>
        <taxon>Hydrogenophilales</taxon>
        <taxon>Hydrogenophilaceae</taxon>
        <taxon>Hydrogenophilus</taxon>
    </lineage>
</organism>
<evidence type="ECO:0000259" key="4">
    <source>
        <dbReference type="PROSITE" id="PS51084"/>
    </source>
</evidence>
<evidence type="ECO:0000256" key="1">
    <source>
        <dbReference type="PIRSR" id="PIRSR601310-1"/>
    </source>
</evidence>
<evidence type="ECO:0000256" key="2">
    <source>
        <dbReference type="PIRSR" id="PIRSR601310-3"/>
    </source>
</evidence>
<feature type="domain" description="HIT" evidence="4">
    <location>
        <begin position="11"/>
        <end position="121"/>
    </location>
</feature>
<dbReference type="EMBL" id="AP018558">
    <property type="protein sequence ID" value="BBD77346.1"/>
    <property type="molecule type" value="Genomic_DNA"/>
</dbReference>
<proteinExistence type="predicted"/>
<evidence type="ECO:0000313" key="6">
    <source>
        <dbReference type="Proteomes" id="UP000262004"/>
    </source>
</evidence>
<dbReference type="InterPro" id="IPR001310">
    <property type="entry name" value="Histidine_triad_HIT"/>
</dbReference>
<feature type="active site" description="Tele-AMP-histidine intermediate" evidence="1">
    <location>
        <position position="105"/>
    </location>
</feature>
<dbReference type="Gene3D" id="3.30.428.10">
    <property type="entry name" value="HIT-like"/>
    <property type="match status" value="1"/>
</dbReference>
<dbReference type="InterPro" id="IPR011146">
    <property type="entry name" value="HIT-like"/>
</dbReference>
<accession>A0A2Z6DXX1</accession>
<feature type="short sequence motif" description="Histidine triad motif" evidence="2 3">
    <location>
        <begin position="103"/>
        <end position="107"/>
    </location>
</feature>
<dbReference type="Proteomes" id="UP000262004">
    <property type="component" value="Chromosome"/>
</dbReference>
<dbReference type="InterPro" id="IPR036265">
    <property type="entry name" value="HIT-like_sf"/>
</dbReference>
<dbReference type="PROSITE" id="PS51084">
    <property type="entry name" value="HIT_2"/>
    <property type="match status" value="1"/>
</dbReference>
<evidence type="ECO:0000313" key="5">
    <source>
        <dbReference type="EMBL" id="BBD77346.1"/>
    </source>
</evidence>
<dbReference type="OrthoDB" id="9784774at2"/>
<keyword evidence="6" id="KW-1185">Reference proteome</keyword>
<gene>
    <name evidence="5" type="ORF">HPTL_1082</name>
</gene>
<evidence type="ECO:0000256" key="3">
    <source>
        <dbReference type="PROSITE-ProRule" id="PRU00464"/>
    </source>
</evidence>
<dbReference type="GO" id="GO:0003824">
    <property type="term" value="F:catalytic activity"/>
    <property type="evidence" value="ECO:0007669"/>
    <property type="project" value="InterPro"/>
</dbReference>
<name>A0A2Z6DXX1_HYDTE</name>